<dbReference type="InterPro" id="IPR036890">
    <property type="entry name" value="HATPase_C_sf"/>
</dbReference>
<dbReference type="RefSeq" id="WP_344927703.1">
    <property type="nucleotide sequence ID" value="NZ_BAABCW010000009.1"/>
</dbReference>
<gene>
    <name evidence="9" type="ORF">GCM10022393_24040</name>
</gene>
<evidence type="ECO:0000256" key="5">
    <source>
        <dbReference type="SAM" id="Coils"/>
    </source>
</evidence>
<dbReference type="InterPro" id="IPR004358">
    <property type="entry name" value="Sig_transdc_His_kin-like_C"/>
</dbReference>
<evidence type="ECO:0000256" key="4">
    <source>
        <dbReference type="PROSITE-ProRule" id="PRU00339"/>
    </source>
</evidence>
<evidence type="ECO:0000256" key="3">
    <source>
        <dbReference type="ARBA" id="ARBA00022553"/>
    </source>
</evidence>
<dbReference type="PROSITE" id="PS50109">
    <property type="entry name" value="HIS_KIN"/>
    <property type="match status" value="1"/>
</dbReference>
<keyword evidence="3" id="KW-0597">Phosphoprotein</keyword>
<dbReference type="SUPFAM" id="SSF47384">
    <property type="entry name" value="Homodimeric domain of signal transducing histidine kinase"/>
    <property type="match status" value="1"/>
</dbReference>
<feature type="signal peptide" evidence="7">
    <location>
        <begin position="1"/>
        <end position="28"/>
    </location>
</feature>
<keyword evidence="5" id="KW-0175">Coiled coil</keyword>
<comment type="caution">
    <text evidence="9">The sequence shown here is derived from an EMBL/GenBank/DDBJ whole genome shotgun (WGS) entry which is preliminary data.</text>
</comment>
<feature type="domain" description="Histidine kinase" evidence="8">
    <location>
        <begin position="426"/>
        <end position="642"/>
    </location>
</feature>
<evidence type="ECO:0000313" key="9">
    <source>
        <dbReference type="EMBL" id="GAA3510102.1"/>
    </source>
</evidence>
<keyword evidence="6" id="KW-0812">Transmembrane</keyword>
<evidence type="ECO:0000259" key="8">
    <source>
        <dbReference type="PROSITE" id="PS50109"/>
    </source>
</evidence>
<evidence type="ECO:0000313" key="10">
    <source>
        <dbReference type="Proteomes" id="UP001500459"/>
    </source>
</evidence>
<proteinExistence type="predicted"/>
<dbReference type="SUPFAM" id="SSF48452">
    <property type="entry name" value="TPR-like"/>
    <property type="match status" value="2"/>
</dbReference>
<keyword evidence="7" id="KW-0732">Signal</keyword>
<evidence type="ECO:0000256" key="7">
    <source>
        <dbReference type="SAM" id="SignalP"/>
    </source>
</evidence>
<organism evidence="9 10">
    <name type="scientific">Aquimarina addita</name>
    <dbReference type="NCBI Taxonomy" id="870485"/>
    <lineage>
        <taxon>Bacteria</taxon>
        <taxon>Pseudomonadati</taxon>
        <taxon>Bacteroidota</taxon>
        <taxon>Flavobacteriia</taxon>
        <taxon>Flavobacteriales</taxon>
        <taxon>Flavobacteriaceae</taxon>
        <taxon>Aquimarina</taxon>
    </lineage>
</organism>
<feature type="coiled-coil region" evidence="5">
    <location>
        <begin position="338"/>
        <end position="381"/>
    </location>
</feature>
<dbReference type="SMART" id="SM00028">
    <property type="entry name" value="TPR"/>
    <property type="match status" value="3"/>
</dbReference>
<dbReference type="PRINTS" id="PR00344">
    <property type="entry name" value="BCTRLSENSOR"/>
</dbReference>
<dbReference type="InterPro" id="IPR005467">
    <property type="entry name" value="His_kinase_dom"/>
</dbReference>
<keyword evidence="4" id="KW-0802">TPR repeat</keyword>
<sequence length="642" mass="74131">MKFSTKYIYTLSILLLAYCTTISSQSNTAVGIEKKLKISKDFLQKDLDSALYYAKESLRLSRDINNDSLIGKSLLHISSTLIWQRNYVAADSIIRSNLTKNLLPETEGMMRHNLGVIQHNQQNYEEALVLYFKAVEVLEKAKNTNKIANTYTNIGILSTTLGYFENGQKYLKKALALCDDNNILKIQATVNLANLFYRQELYDKFLETSFEVEKLCIQQNAKSLQTVIYNNLSNYYTHKAMDYDKGLLYAKKSVRLKKELGFTSKLGQTYKIIGESYFKKKEYQKAILYLDSALQKSNRVHKPGVYEYLNLAYAKLGDHKTALHYADLRSKMKDSITNEKQEEKVAELIEKYESQKKGLEINNLLKEKKNQQQIVMQAKSLKNLYLFLTIVLFILFVGSIWAFRRLKKQQTELARLNQFKSRLFSIIAHDLRGLIIPFQRSGKIMKYHIDKENYQRTIELSMELEKSSHLLANTLDNLLHWSLAQMNGYKIDAKDMFFGREIKEIIANYQQQADFKNTNIHLEYEKDIAVRFDKGIFHVIFRNLLGNALKYTENGAINIKFFIKADRLECIVIDDGVGMSVKQVKDVFNVENKQTTIGTKGEKGTGIGLNLVSRFVDLHKGTIKVFSEKAKGTRFELSFPIE</sequence>
<dbReference type="EC" id="2.7.13.3" evidence="2"/>
<dbReference type="PROSITE" id="PS50005">
    <property type="entry name" value="TPR"/>
    <property type="match status" value="2"/>
</dbReference>
<accession>A0ABP6UNN9</accession>
<dbReference type="InterPro" id="IPR036097">
    <property type="entry name" value="HisK_dim/P_sf"/>
</dbReference>
<keyword evidence="10" id="KW-1185">Reference proteome</keyword>
<dbReference type="Pfam" id="PF02518">
    <property type="entry name" value="HATPase_c"/>
    <property type="match status" value="1"/>
</dbReference>
<name>A0ABP6UNN9_9FLAO</name>
<dbReference type="PANTHER" id="PTHR43547:SF2">
    <property type="entry name" value="HYBRID SIGNAL TRANSDUCTION HISTIDINE KINASE C"/>
    <property type="match status" value="1"/>
</dbReference>
<dbReference type="InterPro" id="IPR003594">
    <property type="entry name" value="HATPase_dom"/>
</dbReference>
<dbReference type="InterPro" id="IPR011990">
    <property type="entry name" value="TPR-like_helical_dom_sf"/>
</dbReference>
<dbReference type="SMART" id="SM00387">
    <property type="entry name" value="HATPase_c"/>
    <property type="match status" value="1"/>
</dbReference>
<feature type="repeat" description="TPR" evidence="4">
    <location>
        <begin position="148"/>
        <end position="181"/>
    </location>
</feature>
<feature type="repeat" description="TPR" evidence="4">
    <location>
        <begin position="267"/>
        <end position="300"/>
    </location>
</feature>
<comment type="catalytic activity">
    <reaction evidence="1">
        <text>ATP + protein L-histidine = ADP + protein N-phospho-L-histidine.</text>
        <dbReference type="EC" id="2.7.13.3"/>
    </reaction>
</comment>
<evidence type="ECO:0000256" key="6">
    <source>
        <dbReference type="SAM" id="Phobius"/>
    </source>
</evidence>
<dbReference type="SUPFAM" id="SSF55874">
    <property type="entry name" value="ATPase domain of HSP90 chaperone/DNA topoisomerase II/histidine kinase"/>
    <property type="match status" value="1"/>
</dbReference>
<dbReference type="Gene3D" id="1.25.40.10">
    <property type="entry name" value="Tetratricopeptide repeat domain"/>
    <property type="match status" value="2"/>
</dbReference>
<dbReference type="PANTHER" id="PTHR43547">
    <property type="entry name" value="TWO-COMPONENT HISTIDINE KINASE"/>
    <property type="match status" value="1"/>
</dbReference>
<dbReference type="InterPro" id="IPR019734">
    <property type="entry name" value="TPR_rpt"/>
</dbReference>
<evidence type="ECO:0000256" key="1">
    <source>
        <dbReference type="ARBA" id="ARBA00000085"/>
    </source>
</evidence>
<dbReference type="Gene3D" id="3.30.565.10">
    <property type="entry name" value="Histidine kinase-like ATPase, C-terminal domain"/>
    <property type="match status" value="1"/>
</dbReference>
<evidence type="ECO:0000256" key="2">
    <source>
        <dbReference type="ARBA" id="ARBA00012438"/>
    </source>
</evidence>
<feature type="chain" id="PRO_5047324163" description="histidine kinase" evidence="7">
    <location>
        <begin position="29"/>
        <end position="642"/>
    </location>
</feature>
<dbReference type="EMBL" id="BAABCW010000009">
    <property type="protein sequence ID" value="GAA3510102.1"/>
    <property type="molecule type" value="Genomic_DNA"/>
</dbReference>
<keyword evidence="6" id="KW-1133">Transmembrane helix</keyword>
<feature type="transmembrane region" description="Helical" evidence="6">
    <location>
        <begin position="384"/>
        <end position="403"/>
    </location>
</feature>
<protein>
    <recommendedName>
        <fullName evidence="2">histidine kinase</fullName>
        <ecNumber evidence="2">2.7.13.3</ecNumber>
    </recommendedName>
</protein>
<keyword evidence="6" id="KW-0472">Membrane</keyword>
<reference evidence="10" key="1">
    <citation type="journal article" date="2019" name="Int. J. Syst. Evol. Microbiol.">
        <title>The Global Catalogue of Microorganisms (GCM) 10K type strain sequencing project: providing services to taxonomists for standard genome sequencing and annotation.</title>
        <authorList>
            <consortium name="The Broad Institute Genomics Platform"/>
            <consortium name="The Broad Institute Genome Sequencing Center for Infectious Disease"/>
            <person name="Wu L."/>
            <person name="Ma J."/>
        </authorList>
    </citation>
    <scope>NUCLEOTIDE SEQUENCE [LARGE SCALE GENOMIC DNA]</scope>
    <source>
        <strain evidence="10">JCM 17106</strain>
    </source>
</reference>
<dbReference type="Proteomes" id="UP001500459">
    <property type="component" value="Unassembled WGS sequence"/>
</dbReference>